<evidence type="ECO:0000256" key="1">
    <source>
        <dbReference type="SAM" id="MobiDB-lite"/>
    </source>
</evidence>
<sequence length="188" mass="21324">MLKEGRTFAAVARHFSVNESTVRYIKKDEANIRKMAAITFNKSAKRVVTAHNTTIICMEAALAILIADCRKKNMVLDSNIIQSKARSLYETFADKEPEDNSGDHEEEEEDEDDVEHPQSGMFSDSQHKNVLFLLAKGWFAKFQKRFRLKIVSLHGEAASADTSAAETYVNETFKKIISEARYKPKQGF</sequence>
<feature type="compositionally biased region" description="Acidic residues" evidence="1">
    <location>
        <begin position="96"/>
        <end position="114"/>
    </location>
</feature>
<gene>
    <name evidence="2" type="ORF">SPHA_76503</name>
</gene>
<name>A0A812EL02_ACAPH</name>
<comment type="caution">
    <text evidence="2">The sequence shown here is derived from an EMBL/GenBank/DDBJ whole genome shotgun (WGS) entry which is preliminary data.</text>
</comment>
<feature type="region of interest" description="Disordered" evidence="1">
    <location>
        <begin position="94"/>
        <end position="121"/>
    </location>
</feature>
<organism evidence="2 3">
    <name type="scientific">Acanthosepion pharaonis</name>
    <name type="common">Pharaoh cuttlefish</name>
    <name type="synonym">Sepia pharaonis</name>
    <dbReference type="NCBI Taxonomy" id="158019"/>
    <lineage>
        <taxon>Eukaryota</taxon>
        <taxon>Metazoa</taxon>
        <taxon>Spiralia</taxon>
        <taxon>Lophotrochozoa</taxon>
        <taxon>Mollusca</taxon>
        <taxon>Cephalopoda</taxon>
        <taxon>Coleoidea</taxon>
        <taxon>Decapodiformes</taxon>
        <taxon>Sepiida</taxon>
        <taxon>Sepiina</taxon>
        <taxon>Sepiidae</taxon>
        <taxon>Acanthosepion</taxon>
    </lineage>
</organism>
<dbReference type="PANTHER" id="PTHR19303">
    <property type="entry name" value="TRANSPOSON"/>
    <property type="match status" value="1"/>
</dbReference>
<protein>
    <recommendedName>
        <fullName evidence="4">HTH psq-type domain-containing protein</fullName>
    </recommendedName>
</protein>
<accession>A0A812EL02</accession>
<dbReference type="GO" id="GO:0003677">
    <property type="term" value="F:DNA binding"/>
    <property type="evidence" value="ECO:0007669"/>
    <property type="project" value="TreeGrafter"/>
</dbReference>
<evidence type="ECO:0008006" key="4">
    <source>
        <dbReference type="Google" id="ProtNLM"/>
    </source>
</evidence>
<dbReference type="OrthoDB" id="9886754at2759"/>
<evidence type="ECO:0000313" key="2">
    <source>
        <dbReference type="EMBL" id="CAE1326971.1"/>
    </source>
</evidence>
<dbReference type="Proteomes" id="UP000597762">
    <property type="component" value="Unassembled WGS sequence"/>
</dbReference>
<dbReference type="PANTHER" id="PTHR19303:SF52">
    <property type="entry name" value="TIGGER TRANSPOSABLE ELEMENT-DERIVED PROTEIN 6"/>
    <property type="match status" value="1"/>
</dbReference>
<reference evidence="2" key="1">
    <citation type="submission" date="2021-01" db="EMBL/GenBank/DDBJ databases">
        <authorList>
            <person name="Li R."/>
            <person name="Bekaert M."/>
        </authorList>
    </citation>
    <scope>NUCLEOTIDE SEQUENCE</scope>
    <source>
        <strain evidence="2">Farmed</strain>
    </source>
</reference>
<evidence type="ECO:0000313" key="3">
    <source>
        <dbReference type="Proteomes" id="UP000597762"/>
    </source>
</evidence>
<keyword evidence="3" id="KW-1185">Reference proteome</keyword>
<dbReference type="EMBL" id="CAHIKZ030005492">
    <property type="protein sequence ID" value="CAE1326971.1"/>
    <property type="molecule type" value="Genomic_DNA"/>
</dbReference>
<dbReference type="GO" id="GO:0005634">
    <property type="term" value="C:nucleus"/>
    <property type="evidence" value="ECO:0007669"/>
    <property type="project" value="TreeGrafter"/>
</dbReference>
<dbReference type="Gene3D" id="1.10.10.10">
    <property type="entry name" value="Winged helix-like DNA-binding domain superfamily/Winged helix DNA-binding domain"/>
    <property type="match status" value="1"/>
</dbReference>
<dbReference type="Gene3D" id="1.10.10.60">
    <property type="entry name" value="Homeodomain-like"/>
    <property type="match status" value="1"/>
</dbReference>
<dbReference type="AlphaFoldDB" id="A0A812EL02"/>
<proteinExistence type="predicted"/>
<dbReference type="InterPro" id="IPR050863">
    <property type="entry name" value="CenT-Element_Derived"/>
</dbReference>
<dbReference type="InterPro" id="IPR036388">
    <property type="entry name" value="WH-like_DNA-bd_sf"/>
</dbReference>